<protein>
    <recommendedName>
        <fullName evidence="1">Transposase (putative) gypsy type domain-containing protein</fullName>
    </recommendedName>
</protein>
<dbReference type="Proteomes" id="UP001454036">
    <property type="component" value="Unassembled WGS sequence"/>
</dbReference>
<dbReference type="EMBL" id="BAABME010012406">
    <property type="protein sequence ID" value="GAA0185078.1"/>
    <property type="molecule type" value="Genomic_DNA"/>
</dbReference>
<comment type="caution">
    <text evidence="2">The sequence shown here is derived from an EMBL/GenBank/DDBJ whole genome shotgun (WGS) entry which is preliminary data.</text>
</comment>
<dbReference type="AlphaFoldDB" id="A0AAV3RVF0"/>
<proteinExistence type="predicted"/>
<dbReference type="InterPro" id="IPR007321">
    <property type="entry name" value="Transposase_28"/>
</dbReference>
<keyword evidence="3" id="KW-1185">Reference proteome</keyword>
<accession>A0AAV3RVF0</accession>
<feature type="domain" description="Transposase (putative) gypsy type" evidence="1">
    <location>
        <begin position="1"/>
        <end position="57"/>
    </location>
</feature>
<dbReference type="Pfam" id="PF04195">
    <property type="entry name" value="Transposase_28"/>
    <property type="match status" value="1"/>
</dbReference>
<reference evidence="2 3" key="1">
    <citation type="submission" date="2024-01" db="EMBL/GenBank/DDBJ databases">
        <title>The complete chloroplast genome sequence of Lithospermum erythrorhizon: insights into the phylogenetic relationship among Boraginaceae species and the maternal lineages of purple gromwells.</title>
        <authorList>
            <person name="Okada T."/>
            <person name="Watanabe K."/>
        </authorList>
    </citation>
    <scope>NUCLEOTIDE SEQUENCE [LARGE SCALE GENOMIC DNA]</scope>
</reference>
<evidence type="ECO:0000259" key="1">
    <source>
        <dbReference type="Pfam" id="PF04195"/>
    </source>
</evidence>
<sequence length="118" mass="13203">MRLSFSSFVNNLLMSINRAPGQLAPISGWLNVTIFEVACHMCGVEPTVSLFSAIFTVSHTPFQTTFTTRRKRQILVGPLPNKVPDGRHHKKWFFAQGGMVVGVPYIWTLQDEAKSLPT</sequence>
<gene>
    <name evidence="2" type="ORF">LIER_32366</name>
</gene>
<name>A0AAV3RVF0_LITER</name>
<organism evidence="2 3">
    <name type="scientific">Lithospermum erythrorhizon</name>
    <name type="common">Purple gromwell</name>
    <name type="synonym">Lithospermum officinale var. erythrorhizon</name>
    <dbReference type="NCBI Taxonomy" id="34254"/>
    <lineage>
        <taxon>Eukaryota</taxon>
        <taxon>Viridiplantae</taxon>
        <taxon>Streptophyta</taxon>
        <taxon>Embryophyta</taxon>
        <taxon>Tracheophyta</taxon>
        <taxon>Spermatophyta</taxon>
        <taxon>Magnoliopsida</taxon>
        <taxon>eudicotyledons</taxon>
        <taxon>Gunneridae</taxon>
        <taxon>Pentapetalae</taxon>
        <taxon>asterids</taxon>
        <taxon>lamiids</taxon>
        <taxon>Boraginales</taxon>
        <taxon>Boraginaceae</taxon>
        <taxon>Boraginoideae</taxon>
        <taxon>Lithospermeae</taxon>
        <taxon>Lithospermum</taxon>
    </lineage>
</organism>
<evidence type="ECO:0000313" key="2">
    <source>
        <dbReference type="EMBL" id="GAA0185078.1"/>
    </source>
</evidence>
<evidence type="ECO:0000313" key="3">
    <source>
        <dbReference type="Proteomes" id="UP001454036"/>
    </source>
</evidence>